<dbReference type="InterPro" id="IPR035287">
    <property type="entry name" value="DUF5362"/>
</dbReference>
<feature type="transmembrane region" description="Helical" evidence="1">
    <location>
        <begin position="137"/>
        <end position="162"/>
    </location>
</feature>
<dbReference type="Pfam" id="PF17319">
    <property type="entry name" value="DUF5362"/>
    <property type="match status" value="1"/>
</dbReference>
<evidence type="ECO:0000256" key="1">
    <source>
        <dbReference type="SAM" id="Phobius"/>
    </source>
</evidence>
<dbReference type="AlphaFoldDB" id="A0A653AEF8"/>
<evidence type="ECO:0008006" key="3">
    <source>
        <dbReference type="Google" id="ProtNLM"/>
    </source>
</evidence>
<reference evidence="2" key="1">
    <citation type="submission" date="2018-07" db="EMBL/GenBank/DDBJ databases">
        <authorList>
            <consortium name="Genoscope - CEA"/>
            <person name="William W."/>
        </authorList>
    </citation>
    <scope>NUCLEOTIDE SEQUENCE</scope>
    <source>
        <strain evidence="2">IK1</strain>
    </source>
</reference>
<feature type="transmembrane region" description="Helical" evidence="1">
    <location>
        <begin position="85"/>
        <end position="106"/>
    </location>
</feature>
<gene>
    <name evidence="2" type="ORF">TRIP_D390005</name>
</gene>
<keyword evidence="1" id="KW-0812">Transmembrane</keyword>
<organism evidence="2">
    <name type="scientific">uncultured Paludibacter sp</name>
    <dbReference type="NCBI Taxonomy" id="497635"/>
    <lineage>
        <taxon>Bacteria</taxon>
        <taxon>Pseudomonadati</taxon>
        <taxon>Bacteroidota</taxon>
        <taxon>Bacteroidia</taxon>
        <taxon>Bacteroidales</taxon>
        <taxon>Paludibacteraceae</taxon>
        <taxon>Paludibacter</taxon>
        <taxon>environmental samples</taxon>
    </lineage>
</organism>
<protein>
    <recommendedName>
        <fullName evidence="3">DUF5362 domain-containing protein</fullName>
    </recommendedName>
</protein>
<dbReference type="EMBL" id="UPXZ01000033">
    <property type="protein sequence ID" value="VBB46310.1"/>
    <property type="molecule type" value="Genomic_DNA"/>
</dbReference>
<name>A0A653AEF8_9BACT</name>
<keyword evidence="1" id="KW-1133">Transmembrane helix</keyword>
<feature type="transmembrane region" description="Helical" evidence="1">
    <location>
        <begin position="43"/>
        <end position="65"/>
    </location>
</feature>
<sequence length="167" mass="18796">MENNITITSENQSIPPIEKETHNLVITPESESYLTTTAKWSQFLAILGFILVGLVILLGFTFSLFSSVFNEFSEADKFPVPGFLSFVWIIYIAMGALYFFPTYYLFLFSKKVQEAIQTKNQAQLDEGFRNMKRLAKFVGITTLVVICLYVIAIPLAFIGTIFGASFA</sequence>
<accession>A0A653AEF8</accession>
<proteinExistence type="predicted"/>
<keyword evidence="1" id="KW-0472">Membrane</keyword>
<evidence type="ECO:0000313" key="2">
    <source>
        <dbReference type="EMBL" id="VBB46310.1"/>
    </source>
</evidence>